<dbReference type="Gene3D" id="3.30.1370.50">
    <property type="entry name" value="R3H-like domain"/>
    <property type="match status" value="1"/>
</dbReference>
<dbReference type="GO" id="GO:0003723">
    <property type="term" value="F:RNA binding"/>
    <property type="evidence" value="ECO:0007669"/>
    <property type="project" value="UniProtKB-UniRule"/>
</dbReference>
<reference evidence="8" key="1">
    <citation type="journal article" date="2020" name="mSystems">
        <title>Genome- and Community-Level Interaction Insights into Carbon Utilization and Element Cycling Functions of Hydrothermarchaeota in Hydrothermal Sediment.</title>
        <authorList>
            <person name="Zhou Z."/>
            <person name="Liu Y."/>
            <person name="Xu W."/>
            <person name="Pan J."/>
            <person name="Luo Z.H."/>
            <person name="Li M."/>
        </authorList>
    </citation>
    <scope>NUCLEOTIDE SEQUENCE [LARGE SCALE GENOMIC DNA]</scope>
    <source>
        <strain evidence="8">SpSt-1233</strain>
    </source>
</reference>
<dbReference type="CDD" id="cd02644">
    <property type="entry name" value="R3H_jag"/>
    <property type="match status" value="1"/>
</dbReference>
<dbReference type="GO" id="GO:0005737">
    <property type="term" value="C:cytoplasm"/>
    <property type="evidence" value="ECO:0007669"/>
    <property type="project" value="UniProtKB-SubCell"/>
</dbReference>
<dbReference type="GO" id="GO:0071555">
    <property type="term" value="P:cell wall organization"/>
    <property type="evidence" value="ECO:0007669"/>
    <property type="project" value="UniProtKB-KW"/>
</dbReference>
<evidence type="ECO:0000256" key="1">
    <source>
        <dbReference type="ARBA" id="ARBA00022490"/>
    </source>
</evidence>
<evidence type="ECO:0000259" key="7">
    <source>
        <dbReference type="PROSITE" id="PS51061"/>
    </source>
</evidence>
<comment type="similarity">
    <text evidence="6">Belongs to the KhpB RNA-binding protein family.</text>
</comment>
<proteinExistence type="inferred from homology"/>
<dbReference type="InterPro" id="IPR036867">
    <property type="entry name" value="R3H_dom_sf"/>
</dbReference>
<dbReference type="Gene3D" id="3.30.300.20">
    <property type="match status" value="1"/>
</dbReference>
<dbReference type="InterPro" id="IPR032782">
    <property type="entry name" value="KhpB_N"/>
</dbReference>
<keyword evidence="5 6" id="KW-0961">Cell wall biogenesis/degradation</keyword>
<dbReference type="SMART" id="SM00393">
    <property type="entry name" value="R3H"/>
    <property type="match status" value="1"/>
</dbReference>
<comment type="subunit">
    <text evidence="6">Forms a complex with KhpA.</text>
</comment>
<dbReference type="SMART" id="SM01245">
    <property type="entry name" value="Jag_N"/>
    <property type="match status" value="1"/>
</dbReference>
<dbReference type="PROSITE" id="PS51061">
    <property type="entry name" value="R3H"/>
    <property type="match status" value="1"/>
</dbReference>
<dbReference type="EMBL" id="DSEC01000291">
    <property type="protein sequence ID" value="HER43625.1"/>
    <property type="molecule type" value="Genomic_DNA"/>
</dbReference>
<keyword evidence="2 6" id="KW-0694">RNA-binding</keyword>
<comment type="domain">
    <text evidence="6">Has an N-terminal Jag-N domain and 2 RNA-binding domains (KH and R3H).</text>
</comment>
<dbReference type="Gene3D" id="3.30.30.80">
    <property type="entry name" value="probable RNA-binding protein from clostridium symbiosum atcc 14940"/>
    <property type="match status" value="1"/>
</dbReference>
<gene>
    <name evidence="6" type="primary">khpB</name>
    <name evidence="6" type="synonym">eloR</name>
    <name evidence="8" type="ORF">ENO08_04110</name>
</gene>
<evidence type="ECO:0000256" key="5">
    <source>
        <dbReference type="ARBA" id="ARBA00023316"/>
    </source>
</evidence>
<comment type="caution">
    <text evidence="8">The sequence shown here is derived from an EMBL/GenBank/DDBJ whole genome shotgun (WGS) entry which is preliminary data.</text>
</comment>
<evidence type="ECO:0000256" key="3">
    <source>
        <dbReference type="ARBA" id="ARBA00022960"/>
    </source>
</evidence>
<dbReference type="Proteomes" id="UP000886069">
    <property type="component" value="Unassembled WGS sequence"/>
</dbReference>
<feature type="region of interest" description="Jag_N domain" evidence="6">
    <location>
        <begin position="49"/>
        <end position="99"/>
    </location>
</feature>
<keyword evidence="4 6" id="KW-0143">Chaperone</keyword>
<name>A0A7V2F388_UNCEI</name>
<dbReference type="GO" id="GO:0009252">
    <property type="term" value="P:peptidoglycan biosynthetic process"/>
    <property type="evidence" value="ECO:0007669"/>
    <property type="project" value="UniProtKB-UniRule"/>
</dbReference>
<dbReference type="InterPro" id="IPR038247">
    <property type="entry name" value="Jag_N_dom_sf"/>
</dbReference>
<dbReference type="PANTHER" id="PTHR35800:SF1">
    <property type="entry name" value="RNA-BINDING PROTEIN KHPB"/>
    <property type="match status" value="1"/>
</dbReference>
<dbReference type="Pfam" id="PF14804">
    <property type="entry name" value="Jag_N"/>
    <property type="match status" value="1"/>
</dbReference>
<dbReference type="InterPro" id="IPR015946">
    <property type="entry name" value="KH_dom-like_a/b"/>
</dbReference>
<protein>
    <recommendedName>
        <fullName evidence="6">RNA-binding protein KhpB</fullName>
    </recommendedName>
    <alternativeName>
        <fullName evidence="6">RNA-binding protein EloR</fullName>
    </alternativeName>
</protein>
<organism evidence="8">
    <name type="scientific">Eiseniibacteriota bacterium</name>
    <dbReference type="NCBI Taxonomy" id="2212470"/>
    <lineage>
        <taxon>Bacteria</taxon>
        <taxon>Candidatus Eiseniibacteriota</taxon>
    </lineage>
</organism>
<evidence type="ECO:0000256" key="4">
    <source>
        <dbReference type="ARBA" id="ARBA00023186"/>
    </source>
</evidence>
<dbReference type="NCBIfam" id="NF041568">
    <property type="entry name" value="Jag_EloR"/>
    <property type="match status" value="1"/>
</dbReference>
<dbReference type="HAMAP" id="MF_00867">
    <property type="entry name" value="KhpB"/>
    <property type="match status" value="1"/>
</dbReference>
<comment type="function">
    <text evidence="6">A probable RNA chaperone. Forms a complex with KhpA which binds to cellular RNA and controls its expression. Plays a role in peptidoglycan (PG) homeostasis and cell length regulation.</text>
</comment>
<dbReference type="SUPFAM" id="SSF82708">
    <property type="entry name" value="R3H domain"/>
    <property type="match status" value="1"/>
</dbReference>
<dbReference type="InterPro" id="IPR034079">
    <property type="entry name" value="R3H_KhpB"/>
</dbReference>
<comment type="subcellular location">
    <subcellularLocation>
        <location evidence="6">Cytoplasm</location>
    </subcellularLocation>
</comment>
<dbReference type="AlphaFoldDB" id="A0A7V2F388"/>
<dbReference type="InterPro" id="IPR039247">
    <property type="entry name" value="KhpB"/>
</dbReference>
<dbReference type="Pfam" id="PF13083">
    <property type="entry name" value="KH_KhpA-B"/>
    <property type="match status" value="1"/>
</dbReference>
<dbReference type="GO" id="GO:0008360">
    <property type="term" value="P:regulation of cell shape"/>
    <property type="evidence" value="ECO:0007669"/>
    <property type="project" value="UniProtKB-KW"/>
</dbReference>
<accession>A0A7V2F388</accession>
<dbReference type="CDD" id="cd02414">
    <property type="entry name" value="KH-II_Jag"/>
    <property type="match status" value="1"/>
</dbReference>
<evidence type="ECO:0000313" key="8">
    <source>
        <dbReference type="EMBL" id="HER43625.1"/>
    </source>
</evidence>
<feature type="domain" description="R3H" evidence="7">
    <location>
        <begin position="188"/>
        <end position="254"/>
    </location>
</feature>
<dbReference type="PANTHER" id="PTHR35800">
    <property type="entry name" value="PROTEIN JAG"/>
    <property type="match status" value="1"/>
</dbReference>
<sequence length="265" mass="29665">MHPARKRRRTDRRWSLTGLKISRIRDIINSRRYAMKRNGGKGIRRTSALSSGKTVEKALEKALEELGASVDEVEIEIIDAGQKGMLNIFGSRDAQIRVTRKTSSRGTEEAVDEVMRTIMDSLDVNYRLFTKEEEDSTYINIETAGVDGLLIGRKGDTLNSLQHLVGRIVSKKLGGYQRLTLDVGGYLSNRREILKQKALKAAERAKKTGRDVPLEPMKAAERRIVHLALAEIEGVTTYTMGNGDLRKVFVSTGRGDQGQGRPRNR</sequence>
<dbReference type="InterPro" id="IPR038008">
    <property type="entry name" value="Jag_KH"/>
</dbReference>
<dbReference type="Pfam" id="PF01424">
    <property type="entry name" value="R3H"/>
    <property type="match status" value="1"/>
</dbReference>
<evidence type="ECO:0000256" key="2">
    <source>
        <dbReference type="ARBA" id="ARBA00022884"/>
    </source>
</evidence>
<dbReference type="InterPro" id="IPR001374">
    <property type="entry name" value="R3H_dom"/>
</dbReference>
<keyword evidence="1 6" id="KW-0963">Cytoplasm</keyword>
<keyword evidence="3 6" id="KW-0133">Cell shape</keyword>
<evidence type="ECO:0000256" key="6">
    <source>
        <dbReference type="HAMAP-Rule" id="MF_00867"/>
    </source>
</evidence>